<feature type="compositionally biased region" description="Polar residues" evidence="1">
    <location>
        <begin position="43"/>
        <end position="78"/>
    </location>
</feature>
<dbReference type="EMBL" id="JARBHB010000015">
    <property type="protein sequence ID" value="KAJ8867192.1"/>
    <property type="molecule type" value="Genomic_DNA"/>
</dbReference>
<reference evidence="2 3" key="1">
    <citation type="submission" date="2023-02" db="EMBL/GenBank/DDBJ databases">
        <title>LHISI_Scaffold_Assembly.</title>
        <authorList>
            <person name="Stuart O.P."/>
            <person name="Cleave R."/>
            <person name="Magrath M.J.L."/>
            <person name="Mikheyev A.S."/>
        </authorList>
    </citation>
    <scope>NUCLEOTIDE SEQUENCE [LARGE SCALE GENOMIC DNA]</scope>
    <source>
        <strain evidence="2">Daus_M_001</strain>
        <tissue evidence="2">Leg muscle</tissue>
    </source>
</reference>
<organism evidence="2 3">
    <name type="scientific">Dryococelus australis</name>
    <dbReference type="NCBI Taxonomy" id="614101"/>
    <lineage>
        <taxon>Eukaryota</taxon>
        <taxon>Metazoa</taxon>
        <taxon>Ecdysozoa</taxon>
        <taxon>Arthropoda</taxon>
        <taxon>Hexapoda</taxon>
        <taxon>Insecta</taxon>
        <taxon>Pterygota</taxon>
        <taxon>Neoptera</taxon>
        <taxon>Polyneoptera</taxon>
        <taxon>Phasmatodea</taxon>
        <taxon>Verophasmatodea</taxon>
        <taxon>Anareolatae</taxon>
        <taxon>Phasmatidae</taxon>
        <taxon>Eurycanthinae</taxon>
        <taxon>Dryococelus</taxon>
    </lineage>
</organism>
<sequence length="316" mass="35387">MVSLDQCENNSLVISYDVILDEQYVVREYFTRGRHKNIYGIEPSSSNETPLHHPSSNETPLHHPSSNETPLHHSSSYETPLHHPISNETSLHHPISNETSLHHPSSNETPLHHPISNETSLHHPSSNETPLHQPSSNETPLHHLSSNETPLHHPSSNETPLHHPSSNETPLHHPASNETPLHHLSSNETLGETSVVSQYSNLSRAHLQLALHICSWHSSLPGCNRDFALEGAQRPLPPLIQHAHQDSQSIENIQHIRLYSPCGREEQEAGLCLRCQPMTVRPLLETSQTMLRATSIARTTDQHDAVKSLPIREFGV</sequence>
<feature type="compositionally biased region" description="Polar residues" evidence="1">
    <location>
        <begin position="176"/>
        <end position="185"/>
    </location>
</feature>
<feature type="region of interest" description="Disordered" evidence="1">
    <location>
        <begin position="41"/>
        <end position="185"/>
    </location>
</feature>
<dbReference type="Proteomes" id="UP001159363">
    <property type="component" value="Chromosome 14"/>
</dbReference>
<evidence type="ECO:0000313" key="3">
    <source>
        <dbReference type="Proteomes" id="UP001159363"/>
    </source>
</evidence>
<feature type="compositionally biased region" description="Polar residues" evidence="1">
    <location>
        <begin position="96"/>
        <end position="109"/>
    </location>
</feature>
<evidence type="ECO:0000256" key="1">
    <source>
        <dbReference type="SAM" id="MobiDB-lite"/>
    </source>
</evidence>
<accession>A0ABQ9G6Y2</accession>
<proteinExistence type="predicted"/>
<dbReference type="Pfam" id="PF12815">
    <property type="entry name" value="CTD"/>
    <property type="match status" value="1"/>
</dbReference>
<gene>
    <name evidence="2" type="ORF">PR048_030987</name>
</gene>
<comment type="caution">
    <text evidence="2">The sequence shown here is derived from an EMBL/GenBank/DDBJ whole genome shotgun (WGS) entry which is preliminary data.</text>
</comment>
<name>A0ABQ9G6Y2_9NEOP</name>
<evidence type="ECO:0000313" key="2">
    <source>
        <dbReference type="EMBL" id="KAJ8867192.1"/>
    </source>
</evidence>
<feature type="compositionally biased region" description="Polar residues" evidence="1">
    <location>
        <begin position="116"/>
        <end position="169"/>
    </location>
</feature>
<keyword evidence="3" id="KW-1185">Reference proteome</keyword>
<protein>
    <submittedName>
        <fullName evidence="2">Uncharacterized protein</fullName>
    </submittedName>
</protein>